<sequence>MNWIDKYNVTVPSYEVIGSKIFFVIKLTTNEKDVCAPMPTLSSPNAGLTTLRSYSQFRHLRKTLHERLNEPLEATRRHHQLTVNSVQTCHCAKDHCEFDALHSMLQSFPFPSRRSLRSKLAGLDHVAINARRDALAAFVTLLQEFFCTFTSVALREKIRHSNCMVLKTYVSFLGAAEHFPIDVSAALHRPLVLNGWRQHCVEQMLEQDKDDEKLIDTVSERSKCTLPPHPQSNLALRRT</sequence>
<gene>
    <name evidence="1" type="ORF">PDE001_LOCUS11123</name>
</gene>
<dbReference type="InterPro" id="IPR036871">
    <property type="entry name" value="PX_dom_sf"/>
</dbReference>
<proteinExistence type="predicted"/>
<name>A0AAV0VAA6_9STRA</name>
<reference evidence="1" key="1">
    <citation type="submission" date="2022-12" db="EMBL/GenBank/DDBJ databases">
        <authorList>
            <person name="Webb A."/>
        </authorList>
    </citation>
    <scope>NUCLEOTIDE SEQUENCE</scope>
    <source>
        <strain evidence="1">Pd1</strain>
    </source>
</reference>
<evidence type="ECO:0008006" key="3">
    <source>
        <dbReference type="Google" id="ProtNLM"/>
    </source>
</evidence>
<accession>A0AAV0VAA6</accession>
<comment type="caution">
    <text evidence="1">The sequence shown here is derived from an EMBL/GenBank/DDBJ whole genome shotgun (WGS) entry which is preliminary data.</text>
</comment>
<evidence type="ECO:0000313" key="1">
    <source>
        <dbReference type="EMBL" id="CAI5746107.1"/>
    </source>
</evidence>
<dbReference type="Proteomes" id="UP001162029">
    <property type="component" value="Unassembled WGS sequence"/>
</dbReference>
<dbReference type="AlphaFoldDB" id="A0AAV0VAA6"/>
<dbReference type="EMBL" id="CANTFM010002357">
    <property type="protein sequence ID" value="CAI5746107.1"/>
    <property type="molecule type" value="Genomic_DNA"/>
</dbReference>
<dbReference type="Gene3D" id="3.30.1520.10">
    <property type="entry name" value="Phox-like domain"/>
    <property type="match status" value="1"/>
</dbReference>
<dbReference type="SUPFAM" id="SSF64268">
    <property type="entry name" value="PX domain"/>
    <property type="match status" value="1"/>
</dbReference>
<evidence type="ECO:0000313" key="2">
    <source>
        <dbReference type="Proteomes" id="UP001162029"/>
    </source>
</evidence>
<keyword evidence="2" id="KW-1185">Reference proteome</keyword>
<protein>
    <recommendedName>
        <fullName evidence="3">PX domain-containing protein</fullName>
    </recommendedName>
</protein>
<organism evidence="1 2">
    <name type="scientific">Peronospora destructor</name>
    <dbReference type="NCBI Taxonomy" id="86335"/>
    <lineage>
        <taxon>Eukaryota</taxon>
        <taxon>Sar</taxon>
        <taxon>Stramenopiles</taxon>
        <taxon>Oomycota</taxon>
        <taxon>Peronosporomycetes</taxon>
        <taxon>Peronosporales</taxon>
        <taxon>Peronosporaceae</taxon>
        <taxon>Peronospora</taxon>
    </lineage>
</organism>
<dbReference type="GO" id="GO:0035091">
    <property type="term" value="F:phosphatidylinositol binding"/>
    <property type="evidence" value="ECO:0007669"/>
    <property type="project" value="InterPro"/>
</dbReference>